<feature type="transmembrane region" description="Helical" evidence="1">
    <location>
        <begin position="739"/>
        <end position="761"/>
    </location>
</feature>
<name>A0A212L478_9BACT</name>
<evidence type="ECO:0000313" key="2">
    <source>
        <dbReference type="EMBL" id="SCM72384.1"/>
    </source>
</evidence>
<gene>
    <name evidence="2" type="ORF">KL86DES1_20574</name>
</gene>
<feature type="transmembrane region" description="Helical" evidence="1">
    <location>
        <begin position="658"/>
        <end position="675"/>
    </location>
</feature>
<accession>A0A212L478</accession>
<feature type="transmembrane region" description="Helical" evidence="1">
    <location>
        <begin position="773"/>
        <end position="797"/>
    </location>
</feature>
<organism evidence="2">
    <name type="scientific">uncultured Desulfovibrio sp</name>
    <dbReference type="NCBI Taxonomy" id="167968"/>
    <lineage>
        <taxon>Bacteria</taxon>
        <taxon>Pseudomonadati</taxon>
        <taxon>Thermodesulfobacteriota</taxon>
        <taxon>Desulfovibrionia</taxon>
        <taxon>Desulfovibrionales</taxon>
        <taxon>Desulfovibrionaceae</taxon>
        <taxon>Desulfovibrio</taxon>
        <taxon>environmental samples</taxon>
    </lineage>
</organism>
<dbReference type="RefSeq" id="WP_179980176.1">
    <property type="nucleotide sequence ID" value="NZ_LT608333.1"/>
</dbReference>
<protein>
    <submittedName>
        <fullName evidence="2">Uncharacterized protein</fullName>
    </submittedName>
</protein>
<reference evidence="2" key="1">
    <citation type="submission" date="2016-08" db="EMBL/GenBank/DDBJ databases">
        <authorList>
            <person name="Seilhamer J.J."/>
        </authorList>
    </citation>
    <scope>NUCLEOTIDE SEQUENCE</scope>
    <source>
        <strain evidence="2">86-1</strain>
    </source>
</reference>
<evidence type="ECO:0000256" key="1">
    <source>
        <dbReference type="SAM" id="Phobius"/>
    </source>
</evidence>
<sequence length="979" mass="110506">MSPLRLFFDARDYELLQLIEQIESNRRTGSTMHDALDANLHPHGVKELVYSPEFRIAHAVINLLTSPVEDQAEIRLAALRTLHDETLASAHSTLRINTARALVQIMKDLVARSDIEERLALAHEFHRTATGTPRVVRRTLERYHLLEMPEEWNQLVLDDHVHDAHSTGRKTPTHLIMDAWVKGIRSLTIVYCDHVSRQAAEEVLQAADIVGITARVALEYGTLFRGRRARLVWMPRGFADARAFLNFLGQPLVAELMEQGKAVAAWKSEQVLRMLDAWNCDSRPTFSASLGVDVPPLSREALLQHVGGRQVSVTHLAECLFNHVLPYMRTRAGRLRADGGDAALAELGRLDSLSCSDLRQRWFPDADQNLQDAALPEEPAAVPGLELRSISPAGLTRRLARLHSDCRIVLCLADLTQEDVLEILWDCQGRITHLELFNARQWHAGRLHNLPAISMLRNALNSGDGTLLKQLVSRMTRRMLADPDQARRAAKFRHILHRLPMLWERYRSLPLRCRMGSASASREARSRMGLAFPVTLPARAQRAIRRRRVSTIAVPIQTELEERAIRFRDSPDSPEPKRRAERRWLAHTETARMARVGNMVGLAGPQQPAHSNGLLHDPSQGRKGMPGWACLNTGIGNCLKVAAGFIPAALTFWYTQEWWFLAWFGALIWFAITGVRNSIQMVISGGGGARGSLLRWRDHVSVSRICDSLLYTGLSVLLLEAGVRIGLLEKCMDITVQSHPLLVFTVLNVVNGLYIAAHNVYRGFPRAAAVGNLFRSALAIPLSGLFNTAFISVLVLAGVADPLYYMIPCAAIISKTASDTVAAIIEGYADSRNNRRMRHWDYAGKLASLRSCHARLELMFPEDDILLNLNRARRLIRNGGERARLLERDLCIHALDLMYFWFHLPRAQDVFAKLLRAMTDKERKTLLRLQLVLCCRHTISKILINGDLVGRNFRKPLAFYLNFHGRYLRDMAHMIRRCR</sequence>
<keyword evidence="1" id="KW-1133">Transmembrane helix</keyword>
<dbReference type="AlphaFoldDB" id="A0A212L478"/>
<dbReference type="EMBL" id="FMJC01000002">
    <property type="protein sequence ID" value="SCM72384.1"/>
    <property type="molecule type" value="Genomic_DNA"/>
</dbReference>
<keyword evidence="1" id="KW-0472">Membrane</keyword>
<keyword evidence="1" id="KW-0812">Transmembrane</keyword>
<proteinExistence type="predicted"/>